<sequence length="81" mass="8178">MACHRMGRVGGVPVEVHSSAAAAVAVLTAVFALGLLPVTAAEASIASYWFAGFGVALAVFASLLLHELAHAAVARRYGVGT</sequence>
<keyword evidence="3" id="KW-1185">Reference proteome</keyword>
<evidence type="ECO:0000313" key="2">
    <source>
        <dbReference type="EMBL" id="EHY87920.1"/>
    </source>
</evidence>
<feature type="transmembrane region" description="Helical" evidence="1">
    <location>
        <begin position="20"/>
        <end position="40"/>
    </location>
</feature>
<keyword evidence="1" id="KW-1133">Transmembrane helix</keyword>
<keyword evidence="1" id="KW-0812">Transmembrane</keyword>
<dbReference type="AlphaFoldDB" id="H8GEC5"/>
<name>H8GEC5_9PSEU</name>
<dbReference type="Proteomes" id="UP000004705">
    <property type="component" value="Chromosome"/>
</dbReference>
<evidence type="ECO:0008006" key="4">
    <source>
        <dbReference type="Google" id="ProtNLM"/>
    </source>
</evidence>
<reference evidence="2 3" key="1">
    <citation type="journal article" date="2012" name="Stand. Genomic Sci.">
        <title>Genome sequence of the soil bacterium Saccharomonospora azurea type strain (NA-128(T)).</title>
        <authorList>
            <person name="Klenk H.P."/>
            <person name="Held B."/>
            <person name="Lucas S."/>
            <person name="Lapidus A."/>
            <person name="Copeland A."/>
            <person name="Hammon N."/>
            <person name="Pitluck S."/>
            <person name="Goodwin L.A."/>
            <person name="Han C."/>
            <person name="Tapia R."/>
            <person name="Brambilla E.M."/>
            <person name="Potter G."/>
            <person name="Land M."/>
            <person name="Ivanova N."/>
            <person name="Rohde M."/>
            <person name="Goker M."/>
            <person name="Detter J.C."/>
            <person name="Kyrpides N.C."/>
            <person name="Woyke T."/>
        </authorList>
    </citation>
    <scope>NUCLEOTIDE SEQUENCE [LARGE SCALE GENOMIC DNA]</scope>
    <source>
        <strain evidence="2 3">NA-128</strain>
    </source>
</reference>
<dbReference type="HOGENOM" id="CLU_2579694_0_0_11"/>
<protein>
    <recommendedName>
        <fullName evidence="4">Site-2 protease family protein</fullName>
    </recommendedName>
</protein>
<evidence type="ECO:0000256" key="1">
    <source>
        <dbReference type="SAM" id="Phobius"/>
    </source>
</evidence>
<feature type="non-terminal residue" evidence="2">
    <location>
        <position position="81"/>
    </location>
</feature>
<proteinExistence type="predicted"/>
<evidence type="ECO:0000313" key="3">
    <source>
        <dbReference type="Proteomes" id="UP000004705"/>
    </source>
</evidence>
<accession>H8GEC5</accession>
<feature type="transmembrane region" description="Helical" evidence="1">
    <location>
        <begin position="46"/>
        <end position="66"/>
    </location>
</feature>
<organism evidence="2 3">
    <name type="scientific">Saccharomonospora azurea NA-128</name>
    <dbReference type="NCBI Taxonomy" id="882081"/>
    <lineage>
        <taxon>Bacteria</taxon>
        <taxon>Bacillati</taxon>
        <taxon>Actinomycetota</taxon>
        <taxon>Actinomycetes</taxon>
        <taxon>Pseudonocardiales</taxon>
        <taxon>Pseudonocardiaceae</taxon>
        <taxon>Saccharomonospora</taxon>
    </lineage>
</organism>
<keyword evidence="1" id="KW-0472">Membrane</keyword>
<gene>
    <name evidence="2" type="ORF">SacazDRAFT_00973</name>
</gene>
<dbReference type="EMBL" id="CM001466">
    <property type="protein sequence ID" value="EHY87920.1"/>
    <property type="molecule type" value="Genomic_DNA"/>
</dbReference>